<dbReference type="InterPro" id="IPR011990">
    <property type="entry name" value="TPR-like_helical_dom_sf"/>
</dbReference>
<accession>A0ABS2AKJ4</accession>
<evidence type="ECO:0008006" key="4">
    <source>
        <dbReference type="Google" id="ProtNLM"/>
    </source>
</evidence>
<dbReference type="SUPFAM" id="SSF48452">
    <property type="entry name" value="TPR-like"/>
    <property type="match status" value="1"/>
</dbReference>
<evidence type="ECO:0000313" key="3">
    <source>
        <dbReference type="Proteomes" id="UP000632138"/>
    </source>
</evidence>
<name>A0ABS2AKJ4_9ACTN</name>
<reference evidence="2 3" key="1">
    <citation type="submission" date="2021-01" db="EMBL/GenBank/DDBJ databases">
        <title>Actinoplanes sp. nov. LDG1-06 isolated from lichen.</title>
        <authorList>
            <person name="Saeng-In P."/>
            <person name="Phongsopitanun W."/>
            <person name="Kanchanasin P."/>
            <person name="Yuki M."/>
            <person name="Kudo T."/>
            <person name="Ohkuma M."/>
            <person name="Tanasupawat S."/>
        </authorList>
    </citation>
    <scope>NUCLEOTIDE SEQUENCE [LARGE SCALE GENOMIC DNA]</scope>
    <source>
        <strain evidence="2 3">LDG1-06</strain>
    </source>
</reference>
<feature type="transmembrane region" description="Helical" evidence="1">
    <location>
        <begin position="193"/>
        <end position="218"/>
    </location>
</feature>
<comment type="caution">
    <text evidence="2">The sequence shown here is derived from an EMBL/GenBank/DDBJ whole genome shotgun (WGS) entry which is preliminary data.</text>
</comment>
<gene>
    <name evidence="2" type="ORF">JIG36_32915</name>
</gene>
<keyword evidence="1" id="KW-0812">Transmembrane</keyword>
<evidence type="ECO:0000313" key="2">
    <source>
        <dbReference type="EMBL" id="MBM2620326.1"/>
    </source>
</evidence>
<keyword evidence="3" id="KW-1185">Reference proteome</keyword>
<keyword evidence="1" id="KW-1133">Transmembrane helix</keyword>
<sequence length="444" mass="48959">MSQWDLRGQTVAGNQYNADNVFTGVESPQHMLANGIRSVRERLYDEARKNLEGAIGRGVDQADAHYYLALALLAGERPSRHQRSPQELMNRVEQQLDAAVRLNPNCGHAYALWAAVKADFYGHAGGPEPSVGSLRERASTATIDPAHMPEISPFLESQQDPIWTALLDAAQRSTAERKPNVHKYFLPYPVPPALAGFQVMMVLGGGGALLALILMIVALSSSDYVLLSCPAVLLGIGGVVVGAKGAIGYFNASSAYRRAVEASEPRPTDAQMERWLQLDKFALLDVALRNLGRPQSDLLCEPQMVIGPASPSQRAVGQDRVQRFSRYKIVVLLLTERRMFAYSCEWDFVRCIVSDVDSFDFRYSDITGIRMRQPLDATAGSVLVLTDEYGQQREVKPRKVFEMIVAGTDRIAVIVDSNDDMNTVQQPTGAAAAERVIRRQLDVR</sequence>
<dbReference type="Proteomes" id="UP000632138">
    <property type="component" value="Unassembled WGS sequence"/>
</dbReference>
<dbReference type="RefSeq" id="WP_203380315.1">
    <property type="nucleotide sequence ID" value="NZ_JAENHP010000014.1"/>
</dbReference>
<proteinExistence type="predicted"/>
<keyword evidence="1" id="KW-0472">Membrane</keyword>
<feature type="transmembrane region" description="Helical" evidence="1">
    <location>
        <begin position="224"/>
        <end position="250"/>
    </location>
</feature>
<dbReference type="EMBL" id="JAENHP010000014">
    <property type="protein sequence ID" value="MBM2620326.1"/>
    <property type="molecule type" value="Genomic_DNA"/>
</dbReference>
<protein>
    <recommendedName>
        <fullName evidence="4">Tetratricopeptide repeat protein</fullName>
    </recommendedName>
</protein>
<dbReference type="Gene3D" id="1.25.40.10">
    <property type="entry name" value="Tetratricopeptide repeat domain"/>
    <property type="match status" value="1"/>
</dbReference>
<evidence type="ECO:0000256" key="1">
    <source>
        <dbReference type="SAM" id="Phobius"/>
    </source>
</evidence>
<organism evidence="2 3">
    <name type="scientific">Paractinoplanes ovalisporus</name>
    <dbReference type="NCBI Taxonomy" id="2810368"/>
    <lineage>
        <taxon>Bacteria</taxon>
        <taxon>Bacillati</taxon>
        <taxon>Actinomycetota</taxon>
        <taxon>Actinomycetes</taxon>
        <taxon>Micromonosporales</taxon>
        <taxon>Micromonosporaceae</taxon>
        <taxon>Paractinoplanes</taxon>
    </lineage>
</organism>